<gene>
    <name evidence="1" type="ORF">DI626_11010</name>
</gene>
<accession>A0A2W4ZMG1</accession>
<sequence length="56" mass="6214">MGEPKLKPDPSKKYRLITRSDMDGLVCAVLLKELGIVDDVSFAHPKDMQDGLIDVD</sequence>
<dbReference type="Proteomes" id="UP000249557">
    <property type="component" value="Unassembled WGS sequence"/>
</dbReference>
<protein>
    <submittedName>
        <fullName evidence="1">Exopolyphosphatase</fullName>
    </submittedName>
</protein>
<dbReference type="EMBL" id="QFNK01000313">
    <property type="protein sequence ID" value="PZO81279.1"/>
    <property type="molecule type" value="Genomic_DNA"/>
</dbReference>
<reference evidence="1 2" key="1">
    <citation type="submission" date="2017-08" db="EMBL/GenBank/DDBJ databases">
        <title>Infants hospitalized years apart are colonized by the same room-sourced microbial strains.</title>
        <authorList>
            <person name="Brooks B."/>
            <person name="Olm M.R."/>
            <person name="Firek B.A."/>
            <person name="Baker R."/>
            <person name="Thomas B.C."/>
            <person name="Morowitz M.J."/>
            <person name="Banfield J.F."/>
        </authorList>
    </citation>
    <scope>NUCLEOTIDE SEQUENCE [LARGE SCALE GENOMIC DNA]</scope>
    <source>
        <strain evidence="1">S2_018_000_R2_104</strain>
    </source>
</reference>
<feature type="non-terminal residue" evidence="1">
    <location>
        <position position="56"/>
    </location>
</feature>
<proteinExistence type="predicted"/>
<evidence type="ECO:0000313" key="2">
    <source>
        <dbReference type="Proteomes" id="UP000249557"/>
    </source>
</evidence>
<organism evidence="1 2">
    <name type="scientific">Micavibrio aeruginosavorus</name>
    <dbReference type="NCBI Taxonomy" id="349221"/>
    <lineage>
        <taxon>Bacteria</taxon>
        <taxon>Pseudomonadati</taxon>
        <taxon>Bdellovibrionota</taxon>
        <taxon>Bdellovibrionia</taxon>
        <taxon>Bdellovibrionales</taxon>
        <taxon>Pseudobdellovibrionaceae</taxon>
        <taxon>Micavibrio</taxon>
    </lineage>
</organism>
<dbReference type="AlphaFoldDB" id="A0A2W4ZMG1"/>
<evidence type="ECO:0000313" key="1">
    <source>
        <dbReference type="EMBL" id="PZO81279.1"/>
    </source>
</evidence>
<name>A0A2W4ZMG1_9BACT</name>
<comment type="caution">
    <text evidence="1">The sequence shown here is derived from an EMBL/GenBank/DDBJ whole genome shotgun (WGS) entry which is preliminary data.</text>
</comment>